<dbReference type="KEGG" id="rsb:RS694_12640"/>
<dbReference type="Gene3D" id="1.20.1600.10">
    <property type="entry name" value="Outer membrane efflux proteins (OEP)"/>
    <property type="match status" value="1"/>
</dbReference>
<dbReference type="RefSeq" id="WP_051391956.1">
    <property type="nucleotide sequence ID" value="NZ_CP019239.1"/>
</dbReference>
<dbReference type="EMBL" id="CP019239">
    <property type="protein sequence ID" value="APW43288.1"/>
    <property type="molecule type" value="Genomic_DNA"/>
</dbReference>
<evidence type="ECO:0000256" key="6">
    <source>
        <dbReference type="ARBA" id="ARBA00023136"/>
    </source>
</evidence>
<evidence type="ECO:0000256" key="4">
    <source>
        <dbReference type="ARBA" id="ARBA00022692"/>
    </source>
</evidence>
<dbReference type="GO" id="GO:0015562">
    <property type="term" value="F:efflux transmembrane transporter activity"/>
    <property type="evidence" value="ECO:0007669"/>
    <property type="project" value="InterPro"/>
</dbReference>
<name>A0A1P8KBB1_9BURK</name>
<evidence type="ECO:0000256" key="8">
    <source>
        <dbReference type="ARBA" id="ARBA00023288"/>
    </source>
</evidence>
<evidence type="ECO:0000256" key="1">
    <source>
        <dbReference type="ARBA" id="ARBA00004370"/>
    </source>
</evidence>
<evidence type="ECO:0000256" key="9">
    <source>
        <dbReference type="RuleBase" id="RU362097"/>
    </source>
</evidence>
<dbReference type="InterPro" id="IPR003423">
    <property type="entry name" value="OMP_efflux"/>
</dbReference>
<dbReference type="AlphaFoldDB" id="A0A1P8KBB1"/>
<comment type="subcellular location">
    <subcellularLocation>
        <location evidence="9">Cell membrane</location>
        <topology evidence="9">Lipid-anchor</topology>
    </subcellularLocation>
    <subcellularLocation>
        <location evidence="1">Membrane</location>
    </subcellularLocation>
</comment>
<dbReference type="STRING" id="1484693.RS694_12640"/>
<evidence type="ECO:0000313" key="10">
    <source>
        <dbReference type="EMBL" id="APW43288.1"/>
    </source>
</evidence>
<dbReference type="InterPro" id="IPR010131">
    <property type="entry name" value="MdtP/NodT-like"/>
</dbReference>
<keyword evidence="4 9" id="KW-0812">Transmembrane</keyword>
<gene>
    <name evidence="10" type="ORF">RS694_12640</name>
</gene>
<evidence type="ECO:0000313" key="11">
    <source>
        <dbReference type="Proteomes" id="UP000186110"/>
    </source>
</evidence>
<dbReference type="Pfam" id="PF02321">
    <property type="entry name" value="OEP"/>
    <property type="match status" value="2"/>
</dbReference>
<dbReference type="Proteomes" id="UP000186110">
    <property type="component" value="Chromosome"/>
</dbReference>
<feature type="signal peptide" evidence="9">
    <location>
        <begin position="1"/>
        <end position="28"/>
    </location>
</feature>
<sequence length="492" mass="52694">MRNDFPISTRWARHALTVVALASLTACANFSGIFSQAKPITPQAVGLSETPIPANNPALDAQWWKTFGDSQLNTLVDLALANNPSLRVAQARLQRVQAGIDNADAANLPQVNASLDATQQKFTKNGMIPAPLAGSTRDSGTLQASASWELDLFGKNRAALDAAIGQSRAAAADAQAARMLLASNVARNYFQWLRIQGQLDVAQRTLAQREQSKQLVQDRVKAGLDTQLELQQSESGLPDARYQIEALKEQDALLRNALTALTSQQNQALALIKPAQAAINTVANTQGEVQSIPLDLLGRRADVSAARWRVEAATRDVDSARAQFYPNINLTAFAGFSSIGLERLVESGSEQWGVGPAIRLPLFEGGRLRANLKGKAADLDAAIETYNGAVIDAVRDVADQLASTQALRRQQAEQQSALRSAEAAYNIAVQRYEAGLGNYLNVLNAETAVLAQRRLGVDLTARSLDTQVQLIRALGGGYTEPQANTAAVAAAK</sequence>
<evidence type="ECO:0000256" key="7">
    <source>
        <dbReference type="ARBA" id="ARBA00023139"/>
    </source>
</evidence>
<keyword evidence="3 9" id="KW-1134">Transmembrane beta strand</keyword>
<evidence type="ECO:0000256" key="5">
    <source>
        <dbReference type="ARBA" id="ARBA00022729"/>
    </source>
</evidence>
<dbReference type="PANTHER" id="PTHR30203">
    <property type="entry name" value="OUTER MEMBRANE CATION EFFLUX PROTEIN"/>
    <property type="match status" value="1"/>
</dbReference>
<dbReference type="GO" id="GO:0005886">
    <property type="term" value="C:plasma membrane"/>
    <property type="evidence" value="ECO:0007669"/>
    <property type="project" value="UniProtKB-SubCell"/>
</dbReference>
<organism evidence="10 11">
    <name type="scientific">Rhodoferax saidenbachensis</name>
    <dbReference type="NCBI Taxonomy" id="1484693"/>
    <lineage>
        <taxon>Bacteria</taxon>
        <taxon>Pseudomonadati</taxon>
        <taxon>Pseudomonadota</taxon>
        <taxon>Betaproteobacteria</taxon>
        <taxon>Burkholderiales</taxon>
        <taxon>Comamonadaceae</taxon>
        <taxon>Rhodoferax</taxon>
    </lineage>
</organism>
<protein>
    <submittedName>
        <fullName evidence="10">RND transporter</fullName>
    </submittedName>
</protein>
<keyword evidence="8 9" id="KW-0449">Lipoprotein</keyword>
<evidence type="ECO:0000256" key="3">
    <source>
        <dbReference type="ARBA" id="ARBA00022452"/>
    </source>
</evidence>
<keyword evidence="11" id="KW-1185">Reference proteome</keyword>
<feature type="chain" id="PRO_5010006551" evidence="9">
    <location>
        <begin position="29"/>
        <end position="492"/>
    </location>
</feature>
<dbReference type="SUPFAM" id="SSF56954">
    <property type="entry name" value="Outer membrane efflux proteins (OEP)"/>
    <property type="match status" value="1"/>
</dbReference>
<reference evidence="10 11" key="1">
    <citation type="submission" date="2017-01" db="EMBL/GenBank/DDBJ databases">
        <authorList>
            <person name="Mah S.A."/>
            <person name="Swanson W.J."/>
            <person name="Moy G.W."/>
            <person name="Vacquier V.D."/>
        </authorList>
    </citation>
    <scope>NUCLEOTIDE SEQUENCE [LARGE SCALE GENOMIC DNA]</scope>
    <source>
        <strain evidence="10 11">DSM 22694</strain>
    </source>
</reference>
<dbReference type="NCBIfam" id="TIGR01845">
    <property type="entry name" value="outer_NodT"/>
    <property type="match status" value="1"/>
</dbReference>
<keyword evidence="6 9" id="KW-0472">Membrane</keyword>
<comment type="similarity">
    <text evidence="2 9">Belongs to the outer membrane factor (OMF) (TC 1.B.17) family.</text>
</comment>
<evidence type="ECO:0000256" key="2">
    <source>
        <dbReference type="ARBA" id="ARBA00007613"/>
    </source>
</evidence>
<dbReference type="PROSITE" id="PS51257">
    <property type="entry name" value="PROKAR_LIPOPROTEIN"/>
    <property type="match status" value="1"/>
</dbReference>
<dbReference type="eggNOG" id="COG1538">
    <property type="taxonomic scope" value="Bacteria"/>
</dbReference>
<dbReference type="PANTHER" id="PTHR30203:SF20">
    <property type="entry name" value="MULTIDRUG RESISTANCE OUTER MEMBRANE PROTEIN MDTP-RELATED"/>
    <property type="match status" value="1"/>
</dbReference>
<accession>A0A1P8KBB1</accession>
<keyword evidence="7 9" id="KW-0564">Palmitate</keyword>
<keyword evidence="5 9" id="KW-0732">Signal</keyword>
<dbReference type="Gene3D" id="2.20.200.10">
    <property type="entry name" value="Outer membrane efflux proteins (OEP)"/>
    <property type="match status" value="1"/>
</dbReference>
<proteinExistence type="inferred from homology"/>